<sequence>MPEKSIIDAGQGFLMSSPEFCFLQMASRMSLVELILLCFELCGTYYLVDNAPAKRREAPLTSVAKLRAFIETAPNAPGRARALRALRYGQDGSASPMETMLAMLLCLPYGLGGYGLGWPKLNYRVDVPASMRKLADRTYCECDLCWPDAALCVEYDSKLYHTDPERQESDARRRNTLASLGFTVVTVSRRQVMDGGAFNRLAHQVAKKTGKRLRYEDPGFTRKHCFLRDELIALMHASFDYAE</sequence>
<proteinExistence type="predicted"/>
<keyword evidence="2" id="KW-1185">Reference proteome</keyword>
<gene>
    <name evidence="1" type="ORF">CE91St30_28700</name>
</gene>
<organism evidence="1 2">
    <name type="scientific">Raoultibacter timonensis</name>
    <dbReference type="NCBI Taxonomy" id="1907662"/>
    <lineage>
        <taxon>Bacteria</taxon>
        <taxon>Bacillati</taxon>
        <taxon>Actinomycetota</taxon>
        <taxon>Coriobacteriia</taxon>
        <taxon>Eggerthellales</taxon>
        <taxon>Eggerthellaceae</taxon>
        <taxon>Raoultibacter</taxon>
    </lineage>
</organism>
<protein>
    <recommendedName>
        <fullName evidence="3">Very-short-patch-repair endonuclease</fullName>
    </recommendedName>
</protein>
<evidence type="ECO:0000313" key="2">
    <source>
        <dbReference type="Proteomes" id="UP001320544"/>
    </source>
</evidence>
<accession>A0ABM7WMB4</accession>
<dbReference type="RefSeq" id="WP_244386880.1">
    <property type="nucleotide sequence ID" value="NZ_AP025564.1"/>
</dbReference>
<name>A0ABM7WMB4_9ACTN</name>
<evidence type="ECO:0000313" key="1">
    <source>
        <dbReference type="EMBL" id="BDE97537.1"/>
    </source>
</evidence>
<reference evidence="1 2" key="1">
    <citation type="submission" date="2022-01" db="EMBL/GenBank/DDBJ databases">
        <title>Novel bile acid biosynthetic pathways are enriched in the microbiome of centenarians.</title>
        <authorList>
            <person name="Sato Y."/>
            <person name="Atarashi K."/>
            <person name="Plichta R.D."/>
            <person name="Arai Y."/>
            <person name="Sasajima S."/>
            <person name="Kearney M.S."/>
            <person name="Suda W."/>
            <person name="Takeshita K."/>
            <person name="Sasaki T."/>
            <person name="Okamoto S."/>
            <person name="Skelly N.A."/>
            <person name="Okamura Y."/>
            <person name="Vlamakis H."/>
            <person name="Li Y."/>
            <person name="Tanoue T."/>
            <person name="Takei H."/>
            <person name="Nittono H."/>
            <person name="Narushima S."/>
            <person name="Irie J."/>
            <person name="Itoh H."/>
            <person name="Moriya K."/>
            <person name="Sugiura Y."/>
            <person name="Suematsu M."/>
            <person name="Moritoki N."/>
            <person name="Shibata S."/>
            <person name="Littman R.D."/>
            <person name="Fischbach A.M."/>
            <person name="Uwamino Y."/>
            <person name="Inoue T."/>
            <person name="Honda A."/>
            <person name="Hattori M."/>
            <person name="Murai T."/>
            <person name="Xavier J.R."/>
            <person name="Hirose N."/>
            <person name="Honda K."/>
        </authorList>
    </citation>
    <scope>NUCLEOTIDE SEQUENCE [LARGE SCALE GENOMIC DNA]</scope>
    <source>
        <strain evidence="1 2">CE91-St30</strain>
    </source>
</reference>
<evidence type="ECO:0008006" key="3">
    <source>
        <dbReference type="Google" id="ProtNLM"/>
    </source>
</evidence>
<dbReference type="Proteomes" id="UP001320544">
    <property type="component" value="Chromosome"/>
</dbReference>
<dbReference type="EMBL" id="AP025564">
    <property type="protein sequence ID" value="BDE97537.1"/>
    <property type="molecule type" value="Genomic_DNA"/>
</dbReference>
<dbReference type="Gene3D" id="3.40.960.10">
    <property type="entry name" value="VSR Endonuclease"/>
    <property type="match status" value="1"/>
</dbReference>